<organism evidence="1 2">
    <name type="scientific">Cynoglossus semilaevis</name>
    <name type="common">Tongue sole</name>
    <dbReference type="NCBI Taxonomy" id="244447"/>
    <lineage>
        <taxon>Eukaryota</taxon>
        <taxon>Metazoa</taxon>
        <taxon>Chordata</taxon>
        <taxon>Craniata</taxon>
        <taxon>Vertebrata</taxon>
        <taxon>Euteleostomi</taxon>
        <taxon>Actinopterygii</taxon>
        <taxon>Neopterygii</taxon>
        <taxon>Teleostei</taxon>
        <taxon>Neoteleostei</taxon>
        <taxon>Acanthomorphata</taxon>
        <taxon>Carangaria</taxon>
        <taxon>Pleuronectiformes</taxon>
        <taxon>Pleuronectoidei</taxon>
        <taxon>Cynoglossidae</taxon>
        <taxon>Cynoglossinae</taxon>
        <taxon>Cynoglossus</taxon>
    </lineage>
</organism>
<evidence type="ECO:0000313" key="2">
    <source>
        <dbReference type="Proteomes" id="UP000265120"/>
    </source>
</evidence>
<proteinExistence type="predicted"/>
<dbReference type="Ensembl" id="ENSCSET00000006262.1">
    <property type="protein sequence ID" value="ENSCSEP00000006193.1"/>
    <property type="gene ID" value="ENSCSEG00000003996.1"/>
</dbReference>
<keyword evidence="2" id="KW-1185">Reference proteome</keyword>
<evidence type="ECO:0000313" key="1">
    <source>
        <dbReference type="Ensembl" id="ENSCSEP00000006193.1"/>
    </source>
</evidence>
<protein>
    <submittedName>
        <fullName evidence="1">Uncharacterized protein</fullName>
    </submittedName>
</protein>
<dbReference type="Proteomes" id="UP000265120">
    <property type="component" value="Chromosome 12"/>
</dbReference>
<dbReference type="FunCoup" id="A0A3P8USL1">
    <property type="interactions" value="69"/>
</dbReference>
<sequence>MRGPEVFCLRQKNDILFAYFLFALTSLLTSVPAQDFYIECLGFDFLMVQNLVLQCRGPVQQACYTRDTGEKGCTPLRNCVKRGWSCCKTNRCNA</sequence>
<dbReference type="AlphaFoldDB" id="A0A3P8USL1"/>
<reference evidence="1" key="3">
    <citation type="submission" date="2025-09" db="UniProtKB">
        <authorList>
            <consortium name="Ensembl"/>
        </authorList>
    </citation>
    <scope>IDENTIFICATION</scope>
</reference>
<dbReference type="InParanoid" id="A0A3P8USL1"/>
<reference evidence="1" key="2">
    <citation type="submission" date="2025-08" db="UniProtKB">
        <authorList>
            <consortium name="Ensembl"/>
        </authorList>
    </citation>
    <scope>IDENTIFICATION</scope>
</reference>
<dbReference type="OMA" id="CCHTNRC"/>
<reference evidence="1 2" key="1">
    <citation type="journal article" date="2014" name="Nat. Genet.">
        <title>Whole-genome sequence of a flatfish provides insights into ZW sex chromosome evolution and adaptation to a benthic lifestyle.</title>
        <authorList>
            <person name="Chen S."/>
            <person name="Zhang G."/>
            <person name="Shao C."/>
            <person name="Huang Q."/>
            <person name="Liu G."/>
            <person name="Zhang P."/>
            <person name="Song W."/>
            <person name="An N."/>
            <person name="Chalopin D."/>
            <person name="Volff J.N."/>
            <person name="Hong Y."/>
            <person name="Li Q."/>
            <person name="Sha Z."/>
            <person name="Zhou H."/>
            <person name="Xie M."/>
            <person name="Yu Q."/>
            <person name="Liu Y."/>
            <person name="Xiang H."/>
            <person name="Wang N."/>
            <person name="Wu K."/>
            <person name="Yang C."/>
            <person name="Zhou Q."/>
            <person name="Liao X."/>
            <person name="Yang L."/>
            <person name="Hu Q."/>
            <person name="Zhang J."/>
            <person name="Meng L."/>
            <person name="Jin L."/>
            <person name="Tian Y."/>
            <person name="Lian J."/>
            <person name="Yang J."/>
            <person name="Miao G."/>
            <person name="Liu S."/>
            <person name="Liang Z."/>
            <person name="Yan F."/>
            <person name="Li Y."/>
            <person name="Sun B."/>
            <person name="Zhang H."/>
            <person name="Zhang J."/>
            <person name="Zhu Y."/>
            <person name="Du M."/>
            <person name="Zhao Y."/>
            <person name="Schartl M."/>
            <person name="Tang Q."/>
            <person name="Wang J."/>
        </authorList>
    </citation>
    <scope>NUCLEOTIDE SEQUENCE</scope>
</reference>
<accession>A0A3P8USL1</accession>
<name>A0A3P8USL1_CYNSE</name>
<dbReference type="GeneTree" id="ENSGT00390000003039"/>